<accession>A0A7S4AAS9</accession>
<organism evidence="2">
    <name type="scientific">Pseudo-nitzschia australis</name>
    <dbReference type="NCBI Taxonomy" id="44445"/>
    <lineage>
        <taxon>Eukaryota</taxon>
        <taxon>Sar</taxon>
        <taxon>Stramenopiles</taxon>
        <taxon>Ochrophyta</taxon>
        <taxon>Bacillariophyta</taxon>
        <taxon>Bacillariophyceae</taxon>
        <taxon>Bacillariophycidae</taxon>
        <taxon>Bacillariales</taxon>
        <taxon>Bacillariaceae</taxon>
        <taxon>Pseudo-nitzschia</taxon>
    </lineage>
</organism>
<sequence length="108" mass="11860">MAYVYAVSRSYNAARSACRNAARVSGVGHRRSLASVHRQGFIYGDDSSPMNHQRKEGMSGNYRSTMHDFSSINGAISSSDEIPTSSSTESLQIRFLEMPEFSEEDDGG</sequence>
<proteinExistence type="predicted"/>
<reference evidence="2" key="1">
    <citation type="submission" date="2021-01" db="EMBL/GenBank/DDBJ databases">
        <authorList>
            <person name="Corre E."/>
            <person name="Pelletier E."/>
            <person name="Niang G."/>
            <person name="Scheremetjew M."/>
            <person name="Finn R."/>
            <person name="Kale V."/>
            <person name="Holt S."/>
            <person name="Cochrane G."/>
            <person name="Meng A."/>
            <person name="Brown T."/>
            <person name="Cohen L."/>
        </authorList>
    </citation>
    <scope>NUCLEOTIDE SEQUENCE</scope>
    <source>
        <strain evidence="2">10249 10 AB</strain>
    </source>
</reference>
<gene>
    <name evidence="2" type="ORF">PAUS00366_LOCUS2259</name>
</gene>
<dbReference type="AlphaFoldDB" id="A0A7S4AAS9"/>
<feature type="region of interest" description="Disordered" evidence="1">
    <location>
        <begin position="42"/>
        <end position="64"/>
    </location>
</feature>
<name>A0A7S4AAS9_9STRA</name>
<protein>
    <submittedName>
        <fullName evidence="2">Uncharacterized protein</fullName>
    </submittedName>
</protein>
<evidence type="ECO:0000256" key="1">
    <source>
        <dbReference type="SAM" id="MobiDB-lite"/>
    </source>
</evidence>
<evidence type="ECO:0000313" key="2">
    <source>
        <dbReference type="EMBL" id="CAE0709539.1"/>
    </source>
</evidence>
<dbReference type="EMBL" id="HBIX01002980">
    <property type="protein sequence ID" value="CAE0709539.1"/>
    <property type="molecule type" value="Transcribed_RNA"/>
</dbReference>